<keyword evidence="18" id="KW-1185">Reference proteome</keyword>
<reference evidence="17 18" key="1">
    <citation type="submission" date="2022-04" db="EMBL/GenBank/DDBJ databases">
        <title>Identification of a novel bacterium isolated from mangrove sediments.</title>
        <authorList>
            <person name="Pan X."/>
        </authorList>
    </citation>
    <scope>NUCLEOTIDE SEQUENCE [LARGE SCALE GENOMIC DNA]</scope>
    <source>
        <strain evidence="17 18">B2638</strain>
    </source>
</reference>
<dbReference type="InterPro" id="IPR001789">
    <property type="entry name" value="Sig_transdc_resp-reg_receiver"/>
</dbReference>
<evidence type="ECO:0000256" key="2">
    <source>
        <dbReference type="ARBA" id="ARBA00004651"/>
    </source>
</evidence>
<dbReference type="CDD" id="cd00130">
    <property type="entry name" value="PAS"/>
    <property type="match status" value="1"/>
</dbReference>
<comment type="subcellular location">
    <subcellularLocation>
        <location evidence="2">Cell membrane</location>
        <topology evidence="2">Multi-pass membrane protein</topology>
    </subcellularLocation>
</comment>
<evidence type="ECO:0000256" key="7">
    <source>
        <dbReference type="ARBA" id="ARBA00022741"/>
    </source>
</evidence>
<dbReference type="Gene3D" id="1.10.287.130">
    <property type="match status" value="1"/>
</dbReference>
<organism evidence="17 18">
    <name type="scientific">Novosphingobium beihaiensis</name>
    <dbReference type="NCBI Taxonomy" id="2930389"/>
    <lineage>
        <taxon>Bacteria</taxon>
        <taxon>Pseudomonadati</taxon>
        <taxon>Pseudomonadota</taxon>
        <taxon>Alphaproteobacteria</taxon>
        <taxon>Sphingomonadales</taxon>
        <taxon>Sphingomonadaceae</taxon>
        <taxon>Novosphingobium</taxon>
    </lineage>
</organism>
<keyword evidence="8" id="KW-0067">ATP-binding</keyword>
<dbReference type="Pfam" id="PF08447">
    <property type="entry name" value="PAS_3"/>
    <property type="match status" value="1"/>
</dbReference>
<dbReference type="SUPFAM" id="SSF47226">
    <property type="entry name" value="Histidine-containing phosphotransfer domain, HPT domain"/>
    <property type="match status" value="1"/>
</dbReference>
<comment type="catalytic activity">
    <reaction evidence="1">
        <text>ATP + protein L-histidine = ADP + protein N-phospho-L-histidine.</text>
        <dbReference type="EC" id="2.7.13.3"/>
    </reaction>
</comment>
<dbReference type="Gene3D" id="3.40.50.2300">
    <property type="match status" value="1"/>
</dbReference>
<keyword evidence="6" id="KW-0812">Transmembrane</keyword>
<feature type="modified residue" description="4-aspartylphosphate" evidence="12">
    <location>
        <position position="490"/>
    </location>
</feature>
<keyword evidence="13" id="KW-0175">Coiled coil</keyword>
<dbReference type="SUPFAM" id="SSF47384">
    <property type="entry name" value="Homodimeric domain of signal transducing histidine kinase"/>
    <property type="match status" value="1"/>
</dbReference>
<gene>
    <name evidence="17" type="ORF">MTR66_18815</name>
</gene>
<dbReference type="EMBL" id="JALHLG010000049">
    <property type="protein sequence ID" value="MCJ2188858.1"/>
    <property type="molecule type" value="Genomic_DNA"/>
</dbReference>
<feature type="region of interest" description="Disordered" evidence="14">
    <location>
        <begin position="559"/>
        <end position="580"/>
    </location>
</feature>
<dbReference type="SUPFAM" id="SSF55785">
    <property type="entry name" value="PYP-like sensor domain (PAS domain)"/>
    <property type="match status" value="1"/>
</dbReference>
<name>A0ABT0BV98_9SPHN</name>
<keyword evidence="11" id="KW-0472">Membrane</keyword>
<evidence type="ECO:0000256" key="3">
    <source>
        <dbReference type="ARBA" id="ARBA00012438"/>
    </source>
</evidence>
<dbReference type="SMART" id="SM00388">
    <property type="entry name" value="HisKA"/>
    <property type="match status" value="1"/>
</dbReference>
<dbReference type="PROSITE" id="PS50110">
    <property type="entry name" value="RESPONSE_REGULATORY"/>
    <property type="match status" value="1"/>
</dbReference>
<evidence type="ECO:0000256" key="13">
    <source>
        <dbReference type="SAM" id="Coils"/>
    </source>
</evidence>
<feature type="domain" description="Response regulatory" evidence="15">
    <location>
        <begin position="441"/>
        <end position="559"/>
    </location>
</feature>
<keyword evidence="9" id="KW-1133">Transmembrane helix</keyword>
<dbReference type="Gene3D" id="1.20.120.160">
    <property type="entry name" value="HPT domain"/>
    <property type="match status" value="1"/>
</dbReference>
<proteinExistence type="predicted"/>
<keyword evidence="7" id="KW-0547">Nucleotide-binding</keyword>
<dbReference type="NCBIfam" id="TIGR00229">
    <property type="entry name" value="sensory_box"/>
    <property type="match status" value="1"/>
</dbReference>
<dbReference type="InterPro" id="IPR001610">
    <property type="entry name" value="PAC"/>
</dbReference>
<evidence type="ECO:0000313" key="17">
    <source>
        <dbReference type="EMBL" id="MCJ2188858.1"/>
    </source>
</evidence>
<dbReference type="SUPFAM" id="SSF52172">
    <property type="entry name" value="CheY-like"/>
    <property type="match status" value="1"/>
</dbReference>
<dbReference type="CDD" id="cd17546">
    <property type="entry name" value="REC_hyHK_CKI1_RcsC-like"/>
    <property type="match status" value="1"/>
</dbReference>
<dbReference type="Pfam" id="PF00512">
    <property type="entry name" value="HisKA"/>
    <property type="match status" value="1"/>
</dbReference>
<feature type="coiled-coil region" evidence="13">
    <location>
        <begin position="27"/>
        <end position="65"/>
    </location>
</feature>
<keyword evidence="10" id="KW-0902">Two-component regulatory system</keyword>
<keyword evidence="4" id="KW-1003">Cell membrane</keyword>
<dbReference type="InterPro" id="IPR011006">
    <property type="entry name" value="CheY-like_superfamily"/>
</dbReference>
<evidence type="ECO:0000256" key="5">
    <source>
        <dbReference type="ARBA" id="ARBA00022553"/>
    </source>
</evidence>
<feature type="coiled-coil region" evidence="13">
    <location>
        <begin position="621"/>
        <end position="648"/>
    </location>
</feature>
<dbReference type="PANTHER" id="PTHR45339">
    <property type="entry name" value="HYBRID SIGNAL TRANSDUCTION HISTIDINE KINASE J"/>
    <property type="match status" value="1"/>
</dbReference>
<dbReference type="SMART" id="SM00086">
    <property type="entry name" value="PAC"/>
    <property type="match status" value="1"/>
</dbReference>
<evidence type="ECO:0000259" key="15">
    <source>
        <dbReference type="PROSITE" id="PS50110"/>
    </source>
</evidence>
<comment type="caution">
    <text evidence="17">The sequence shown here is derived from an EMBL/GenBank/DDBJ whole genome shotgun (WGS) entry which is preliminary data.</text>
</comment>
<dbReference type="Gene3D" id="3.30.450.20">
    <property type="entry name" value="PAS domain"/>
    <property type="match status" value="1"/>
</dbReference>
<dbReference type="InterPro" id="IPR035965">
    <property type="entry name" value="PAS-like_dom_sf"/>
</dbReference>
<dbReference type="InterPro" id="IPR036097">
    <property type="entry name" value="HisK_dim/P_sf"/>
</dbReference>
<evidence type="ECO:0000256" key="9">
    <source>
        <dbReference type="ARBA" id="ARBA00022989"/>
    </source>
</evidence>
<dbReference type="Gene3D" id="2.10.70.100">
    <property type="match status" value="1"/>
</dbReference>
<sequence>MSRSGGPSLPDDPALLKRRLLREQAAREEAEAVLERRSRELVSANEKLSAREAELQKRLEEGNRHLLRAQRTAKIATLHQDLSGQTYISPEFARLLGFDPGTRLTEESIHACVHPLDRQRMMQYRQSFFQDSPSGTDLSYEHRILRRDGTVRWLRWTLQREDDAEGHFRSLFGTVQDITEQRASERRVKALQLIADRRVRQLTRLSRELAASQAEAEQAHRTKSRFLALMSHDIRTPLNGILGMFDLLTQSGLTAEQREQLSAAREAAKQLHQQLDTMIATARAAGGGLPFTPEFVPVRRTLESLVQFWRLGSPETGERLQLHMAADVPDGIWTDPVRLRQLIDAFIERCASQPGAVSIRLLRDAGALVIRVEALETRAIDDDDNLLLQRLSDSIEAELFVWPAAFELHLDAVEETAPESERPDDASREDMRLQIAGRRPRILVVDDVEINRLVLEGMLKTFGCDYGAATDGDEAVPMALSGDFDAVLMDIRMPRMSGIEATREIRARASERLTGLPVIAVTAHIDRDELRELLAYGLTAALSKPVDRRQLFETLRGLMGSADPAPETGHTQPPGLAKQTGLANQTGLAGQAGPVGEAVIDPKTFAAIFLPLPVPRRQMLLAAAISDLEQLGAELEQAVSKGDRERAEHVSHSLKGVAGNMGANGLFEAIVAFRETAPGGMAGLLPQLKEKLAAVIERSRELFEELGLGRA</sequence>
<dbReference type="CDD" id="cd00082">
    <property type="entry name" value="HisKA"/>
    <property type="match status" value="1"/>
</dbReference>
<evidence type="ECO:0000256" key="6">
    <source>
        <dbReference type="ARBA" id="ARBA00022692"/>
    </source>
</evidence>
<evidence type="ECO:0000256" key="4">
    <source>
        <dbReference type="ARBA" id="ARBA00022475"/>
    </source>
</evidence>
<dbReference type="InterPro" id="IPR013655">
    <property type="entry name" value="PAS_fold_3"/>
</dbReference>
<feature type="domain" description="PAC" evidence="16">
    <location>
        <begin position="138"/>
        <end position="190"/>
    </location>
</feature>
<protein>
    <recommendedName>
        <fullName evidence="3">histidine kinase</fullName>
        <ecNumber evidence="3">2.7.13.3</ecNumber>
    </recommendedName>
</protein>
<evidence type="ECO:0000256" key="12">
    <source>
        <dbReference type="PROSITE-ProRule" id="PRU00169"/>
    </source>
</evidence>
<evidence type="ECO:0000256" key="14">
    <source>
        <dbReference type="SAM" id="MobiDB-lite"/>
    </source>
</evidence>
<dbReference type="InterPro" id="IPR008207">
    <property type="entry name" value="Sig_transdc_His_kin_Hpt_dom"/>
</dbReference>
<dbReference type="PROSITE" id="PS50113">
    <property type="entry name" value="PAC"/>
    <property type="match status" value="1"/>
</dbReference>
<dbReference type="PANTHER" id="PTHR45339:SF1">
    <property type="entry name" value="HYBRID SIGNAL TRANSDUCTION HISTIDINE KINASE J"/>
    <property type="match status" value="1"/>
</dbReference>
<dbReference type="InterPro" id="IPR000700">
    <property type="entry name" value="PAS-assoc_C"/>
</dbReference>
<dbReference type="InterPro" id="IPR036641">
    <property type="entry name" value="HPT_dom_sf"/>
</dbReference>
<dbReference type="RefSeq" id="WP_243923821.1">
    <property type="nucleotide sequence ID" value="NZ_JALHLG010000049.1"/>
</dbReference>
<keyword evidence="5 12" id="KW-0597">Phosphoprotein</keyword>
<evidence type="ECO:0000256" key="10">
    <source>
        <dbReference type="ARBA" id="ARBA00023012"/>
    </source>
</evidence>
<dbReference type="Pfam" id="PF01627">
    <property type="entry name" value="Hpt"/>
    <property type="match status" value="1"/>
</dbReference>
<dbReference type="Pfam" id="PF00072">
    <property type="entry name" value="Response_reg"/>
    <property type="match status" value="1"/>
</dbReference>
<dbReference type="InterPro" id="IPR003661">
    <property type="entry name" value="HisK_dim/P_dom"/>
</dbReference>
<evidence type="ECO:0000259" key="16">
    <source>
        <dbReference type="PROSITE" id="PS50113"/>
    </source>
</evidence>
<evidence type="ECO:0000256" key="11">
    <source>
        <dbReference type="ARBA" id="ARBA00023136"/>
    </source>
</evidence>
<accession>A0ABT0BV98</accession>
<dbReference type="InterPro" id="IPR000014">
    <property type="entry name" value="PAS"/>
</dbReference>
<dbReference type="SMART" id="SM00448">
    <property type="entry name" value="REC"/>
    <property type="match status" value="1"/>
</dbReference>
<dbReference type="Proteomes" id="UP001202281">
    <property type="component" value="Unassembled WGS sequence"/>
</dbReference>
<dbReference type="EC" id="2.7.13.3" evidence="3"/>
<evidence type="ECO:0000256" key="1">
    <source>
        <dbReference type="ARBA" id="ARBA00000085"/>
    </source>
</evidence>
<evidence type="ECO:0000256" key="8">
    <source>
        <dbReference type="ARBA" id="ARBA00022840"/>
    </source>
</evidence>
<evidence type="ECO:0000313" key="18">
    <source>
        <dbReference type="Proteomes" id="UP001202281"/>
    </source>
</evidence>